<proteinExistence type="inferred from homology"/>
<dbReference type="InterPro" id="IPR036291">
    <property type="entry name" value="NAD(P)-bd_dom_sf"/>
</dbReference>
<dbReference type="KEGG" id="srub:C2R22_08730"/>
<dbReference type="GO" id="GO:0016616">
    <property type="term" value="F:oxidoreductase activity, acting on the CH-OH group of donors, NAD or NADP as acceptor"/>
    <property type="evidence" value="ECO:0007669"/>
    <property type="project" value="TreeGrafter"/>
</dbReference>
<dbReference type="Proteomes" id="UP000236584">
    <property type="component" value="Chromosome"/>
</dbReference>
<dbReference type="PANTHER" id="PTHR42760:SF40">
    <property type="entry name" value="3-OXOACYL-[ACYL-CARRIER-PROTEIN] REDUCTASE, CHLOROPLASTIC"/>
    <property type="match status" value="1"/>
</dbReference>
<dbReference type="Pfam" id="PF13561">
    <property type="entry name" value="adh_short_C2"/>
    <property type="match status" value="1"/>
</dbReference>
<dbReference type="FunFam" id="3.40.50.720:FF:000084">
    <property type="entry name" value="Short-chain dehydrogenase reductase"/>
    <property type="match status" value="1"/>
</dbReference>
<evidence type="ECO:0000313" key="3">
    <source>
        <dbReference type="EMBL" id="AUV81722.1"/>
    </source>
</evidence>
<dbReference type="InterPro" id="IPR057326">
    <property type="entry name" value="KR_dom"/>
</dbReference>
<dbReference type="OrthoDB" id="7442at2157"/>
<accession>A0A2I8VIG2</accession>
<sequence length="270" mass="27977">MSTAELDGKTAVVTGAGGQIGGGIARELAKAGCDVVLADVDVLDTAYNQQGSEEVHGAETAHKLADDIESMGRRAIVVECDVTKAAQVEAMIDATVEEFGGLDVMCNNAGIITLSTVEELAEAEWDSVMDVNAKGVFLCAKAAIPELKRSKGTIINTASIAGEIGAAGLGHYVASKHAVMGLTKCLALELAPDDVTVNAICPGIVNTPMWSKVLTPAMGGDYGDIIEDVMPLGRDQTPEDMGRLAVFFATNRNVTGEAVKVDGGITQNVI</sequence>
<keyword evidence="4" id="KW-1185">Reference proteome</keyword>
<evidence type="ECO:0000259" key="2">
    <source>
        <dbReference type="SMART" id="SM00822"/>
    </source>
</evidence>
<dbReference type="AlphaFoldDB" id="A0A2I8VIG2"/>
<dbReference type="PROSITE" id="PS00061">
    <property type="entry name" value="ADH_SHORT"/>
    <property type="match status" value="1"/>
</dbReference>
<protein>
    <submittedName>
        <fullName evidence="3">NAD(P)-dependent oxidoreductase</fullName>
    </submittedName>
</protein>
<dbReference type="PRINTS" id="PR00081">
    <property type="entry name" value="GDHRDH"/>
</dbReference>
<dbReference type="SUPFAM" id="SSF51735">
    <property type="entry name" value="NAD(P)-binding Rossmann-fold domains"/>
    <property type="match status" value="1"/>
</dbReference>
<reference evidence="3 4" key="1">
    <citation type="submission" date="2018-01" db="EMBL/GenBank/DDBJ databases">
        <title>Complete genome sequence of Salinigranum rubrum GX10T, an extremely halophilic archaeon isolated from a marine solar saltern.</title>
        <authorList>
            <person name="Han S."/>
        </authorList>
    </citation>
    <scope>NUCLEOTIDE SEQUENCE [LARGE SCALE GENOMIC DNA]</scope>
    <source>
        <strain evidence="3 4">GX10</strain>
    </source>
</reference>
<dbReference type="InterPro" id="IPR020904">
    <property type="entry name" value="Sc_DH/Rdtase_CS"/>
</dbReference>
<evidence type="ECO:0000313" key="4">
    <source>
        <dbReference type="Proteomes" id="UP000236584"/>
    </source>
</evidence>
<dbReference type="InterPro" id="IPR002347">
    <property type="entry name" value="SDR_fam"/>
</dbReference>
<feature type="domain" description="Ketoreductase" evidence="2">
    <location>
        <begin position="9"/>
        <end position="203"/>
    </location>
</feature>
<comment type="similarity">
    <text evidence="1">Belongs to the short-chain dehydrogenases/reductases (SDR) family.</text>
</comment>
<evidence type="ECO:0000256" key="1">
    <source>
        <dbReference type="ARBA" id="ARBA00006484"/>
    </source>
</evidence>
<dbReference type="Gene3D" id="3.40.50.720">
    <property type="entry name" value="NAD(P)-binding Rossmann-like Domain"/>
    <property type="match status" value="1"/>
</dbReference>
<dbReference type="PANTHER" id="PTHR42760">
    <property type="entry name" value="SHORT-CHAIN DEHYDROGENASES/REDUCTASES FAMILY MEMBER"/>
    <property type="match status" value="1"/>
</dbReference>
<dbReference type="RefSeq" id="WP_103425410.1">
    <property type="nucleotide sequence ID" value="NZ_CP026309.1"/>
</dbReference>
<dbReference type="GeneID" id="35592170"/>
<dbReference type="GO" id="GO:0030497">
    <property type="term" value="P:fatty acid elongation"/>
    <property type="evidence" value="ECO:0007669"/>
    <property type="project" value="TreeGrafter"/>
</dbReference>
<dbReference type="EMBL" id="CP026309">
    <property type="protein sequence ID" value="AUV81722.1"/>
    <property type="molecule type" value="Genomic_DNA"/>
</dbReference>
<dbReference type="PRINTS" id="PR00080">
    <property type="entry name" value="SDRFAMILY"/>
</dbReference>
<dbReference type="SMART" id="SM00822">
    <property type="entry name" value="PKS_KR"/>
    <property type="match status" value="1"/>
</dbReference>
<dbReference type="CDD" id="cd05233">
    <property type="entry name" value="SDR_c"/>
    <property type="match status" value="1"/>
</dbReference>
<name>A0A2I8VIG2_9EURY</name>
<organism evidence="3 4">
    <name type="scientific">Salinigranum rubrum</name>
    <dbReference type="NCBI Taxonomy" id="755307"/>
    <lineage>
        <taxon>Archaea</taxon>
        <taxon>Methanobacteriati</taxon>
        <taxon>Methanobacteriota</taxon>
        <taxon>Stenosarchaea group</taxon>
        <taxon>Halobacteria</taxon>
        <taxon>Halobacteriales</taxon>
        <taxon>Haloferacaceae</taxon>
        <taxon>Salinigranum</taxon>
    </lineage>
</organism>
<gene>
    <name evidence="3" type="ORF">C2R22_08730</name>
</gene>